<sequence>MNALVKTWICWNDTIAFLYKNVVYRQREVSVKVGKVASNTMIYSGNIASE</sequence>
<dbReference type="AlphaFoldDB" id="A0A1G7ZPH0"/>
<protein>
    <submittedName>
        <fullName evidence="1">Uncharacterized protein</fullName>
    </submittedName>
</protein>
<organism evidence="1 2">
    <name type="scientific">Vibrio xiamenensis</name>
    <dbReference type="NCBI Taxonomy" id="861298"/>
    <lineage>
        <taxon>Bacteria</taxon>
        <taxon>Pseudomonadati</taxon>
        <taxon>Pseudomonadota</taxon>
        <taxon>Gammaproteobacteria</taxon>
        <taxon>Vibrionales</taxon>
        <taxon>Vibrionaceae</taxon>
        <taxon>Vibrio</taxon>
    </lineage>
</organism>
<evidence type="ECO:0000313" key="1">
    <source>
        <dbReference type="EMBL" id="SDH10603.1"/>
    </source>
</evidence>
<dbReference type="Proteomes" id="UP000198854">
    <property type="component" value="Unassembled WGS sequence"/>
</dbReference>
<gene>
    <name evidence="1" type="ORF">SAMN04488136_10894</name>
</gene>
<keyword evidence="2" id="KW-1185">Reference proteome</keyword>
<dbReference type="EMBL" id="FNDD01000008">
    <property type="protein sequence ID" value="SDH10603.1"/>
    <property type="molecule type" value="Genomic_DNA"/>
</dbReference>
<evidence type="ECO:0000313" key="2">
    <source>
        <dbReference type="Proteomes" id="UP000198854"/>
    </source>
</evidence>
<reference evidence="1 2" key="1">
    <citation type="submission" date="2016-10" db="EMBL/GenBank/DDBJ databases">
        <authorList>
            <person name="de Groot N.N."/>
        </authorList>
    </citation>
    <scope>NUCLEOTIDE SEQUENCE [LARGE SCALE GENOMIC DNA]</scope>
    <source>
        <strain evidence="1 2">CGMCC 1.10228</strain>
    </source>
</reference>
<name>A0A1G7ZPH0_9VIBR</name>
<accession>A0A1G7ZPH0</accession>
<proteinExistence type="predicted"/>
<dbReference type="STRING" id="861298.SAMN04488136_10894"/>